<proteinExistence type="inferred from homology"/>
<dbReference type="EC" id="2.1.1.37" evidence="1"/>
<accession>A0A8X8H2E8</accession>
<comment type="catalytic activity">
    <reaction evidence="6">
        <text>a 2'-deoxycytidine in DNA + S-adenosyl-L-methionine = a 5-methyl-2'-deoxycytidine in DNA + S-adenosyl-L-homocysteine + H(+)</text>
        <dbReference type="Rhea" id="RHEA:13681"/>
        <dbReference type="Rhea" id="RHEA-COMP:11369"/>
        <dbReference type="Rhea" id="RHEA-COMP:11370"/>
        <dbReference type="ChEBI" id="CHEBI:15378"/>
        <dbReference type="ChEBI" id="CHEBI:57856"/>
        <dbReference type="ChEBI" id="CHEBI:59789"/>
        <dbReference type="ChEBI" id="CHEBI:85452"/>
        <dbReference type="ChEBI" id="CHEBI:85454"/>
        <dbReference type="EC" id="2.1.1.37"/>
    </reaction>
</comment>
<dbReference type="PRINTS" id="PR00105">
    <property type="entry name" value="C5METTRFRASE"/>
</dbReference>
<name>A0A8X8H2E8_9RHOB</name>
<evidence type="ECO:0000256" key="3">
    <source>
        <dbReference type="ARBA" id="ARBA00022679"/>
    </source>
</evidence>
<dbReference type="GO" id="GO:0032259">
    <property type="term" value="P:methylation"/>
    <property type="evidence" value="ECO:0007669"/>
    <property type="project" value="UniProtKB-KW"/>
</dbReference>
<keyword evidence="3 7" id="KW-0808">Transferase</keyword>
<dbReference type="EMBL" id="WHUT02000006">
    <property type="protein sequence ID" value="NUB45044.1"/>
    <property type="molecule type" value="Genomic_DNA"/>
</dbReference>
<organism evidence="9 10">
    <name type="scientific">Fertoeibacter niger</name>
    <dbReference type="NCBI Taxonomy" id="2656921"/>
    <lineage>
        <taxon>Bacteria</taxon>
        <taxon>Pseudomonadati</taxon>
        <taxon>Pseudomonadota</taxon>
        <taxon>Alphaproteobacteria</taxon>
        <taxon>Rhodobacterales</taxon>
        <taxon>Paracoccaceae</taxon>
        <taxon>Fertoeibacter</taxon>
    </lineage>
</organism>
<evidence type="ECO:0000256" key="6">
    <source>
        <dbReference type="ARBA" id="ARBA00047422"/>
    </source>
</evidence>
<reference evidence="9" key="1">
    <citation type="submission" date="2020-05" db="EMBL/GenBank/DDBJ databases">
        <title>Fertoebacter nigrum gen. nov., sp. nov., a new member of the family Rhodobacteraceae.</title>
        <authorList>
            <person name="Szuroczki S."/>
            <person name="Abbaszade G."/>
            <person name="Buni D."/>
            <person name="Schumann P."/>
            <person name="Toth E."/>
        </authorList>
    </citation>
    <scope>NUCLEOTIDE SEQUENCE</scope>
    <source>
        <strain evidence="9">RG-N-1a</strain>
    </source>
</reference>
<dbReference type="SUPFAM" id="SSF53335">
    <property type="entry name" value="S-adenosyl-L-methionine-dependent methyltransferases"/>
    <property type="match status" value="1"/>
</dbReference>
<evidence type="ECO:0000256" key="4">
    <source>
        <dbReference type="ARBA" id="ARBA00022691"/>
    </source>
</evidence>
<evidence type="ECO:0000256" key="7">
    <source>
        <dbReference type="PROSITE-ProRule" id="PRU01016"/>
    </source>
</evidence>
<keyword evidence="10" id="KW-1185">Reference proteome</keyword>
<evidence type="ECO:0000313" key="9">
    <source>
        <dbReference type="EMBL" id="NUB45044.1"/>
    </source>
</evidence>
<dbReference type="GO" id="GO:0009307">
    <property type="term" value="P:DNA restriction-modification system"/>
    <property type="evidence" value="ECO:0007669"/>
    <property type="project" value="UniProtKB-KW"/>
</dbReference>
<evidence type="ECO:0000256" key="1">
    <source>
        <dbReference type="ARBA" id="ARBA00011975"/>
    </source>
</evidence>
<dbReference type="Pfam" id="PF00145">
    <property type="entry name" value="DNA_methylase"/>
    <property type="match status" value="1"/>
</dbReference>
<dbReference type="AlphaFoldDB" id="A0A8X8H2E8"/>
<dbReference type="GO" id="GO:0003677">
    <property type="term" value="F:DNA binding"/>
    <property type="evidence" value="ECO:0007669"/>
    <property type="project" value="TreeGrafter"/>
</dbReference>
<dbReference type="InterPro" id="IPR001525">
    <property type="entry name" value="C5_MeTfrase"/>
</dbReference>
<evidence type="ECO:0000256" key="5">
    <source>
        <dbReference type="ARBA" id="ARBA00022747"/>
    </source>
</evidence>
<dbReference type="InterPro" id="IPR029063">
    <property type="entry name" value="SAM-dependent_MTases_sf"/>
</dbReference>
<dbReference type="PROSITE" id="PS51679">
    <property type="entry name" value="SAM_MT_C5"/>
    <property type="match status" value="1"/>
</dbReference>
<evidence type="ECO:0000256" key="8">
    <source>
        <dbReference type="SAM" id="MobiDB-lite"/>
    </source>
</evidence>
<dbReference type="GO" id="GO:0044027">
    <property type="term" value="P:negative regulation of gene expression via chromosomal CpG island methylation"/>
    <property type="evidence" value="ECO:0007669"/>
    <property type="project" value="TreeGrafter"/>
</dbReference>
<keyword evidence="2 7" id="KW-0489">Methyltransferase</keyword>
<comment type="caution">
    <text evidence="9">The sequence shown here is derived from an EMBL/GenBank/DDBJ whole genome shotgun (WGS) entry which is preliminary data.</text>
</comment>
<protein>
    <recommendedName>
        <fullName evidence="1">DNA (cytosine-5-)-methyltransferase</fullName>
        <ecNumber evidence="1">2.1.1.37</ecNumber>
    </recommendedName>
</protein>
<gene>
    <name evidence="9" type="ORF">GEU84_011650</name>
</gene>
<feature type="region of interest" description="Disordered" evidence="8">
    <location>
        <begin position="182"/>
        <end position="231"/>
    </location>
</feature>
<dbReference type="PANTHER" id="PTHR10629">
    <property type="entry name" value="CYTOSINE-SPECIFIC METHYLTRANSFERASE"/>
    <property type="match status" value="1"/>
</dbReference>
<dbReference type="PANTHER" id="PTHR10629:SF52">
    <property type="entry name" value="DNA (CYTOSINE-5)-METHYLTRANSFERASE 1"/>
    <property type="match status" value="1"/>
</dbReference>
<dbReference type="InterPro" id="IPR050390">
    <property type="entry name" value="C5-Methyltransferase"/>
</dbReference>
<keyword evidence="4 7" id="KW-0949">S-adenosyl-L-methionine</keyword>
<dbReference type="GO" id="GO:0003886">
    <property type="term" value="F:DNA (cytosine-5-)-methyltransferase activity"/>
    <property type="evidence" value="ECO:0007669"/>
    <property type="project" value="UniProtKB-EC"/>
</dbReference>
<feature type="compositionally biased region" description="Basic and acidic residues" evidence="8">
    <location>
        <begin position="187"/>
        <end position="202"/>
    </location>
</feature>
<dbReference type="Proteomes" id="UP000484076">
    <property type="component" value="Unassembled WGS sequence"/>
</dbReference>
<sequence>MALHSPQRHDDFRGISLCAGVGGLDLGLHIAVPGYRTVCHVERNSFAAATLVARMADASLAAAPVWDDLRSFDGRPWRGRVHIVTAGYPCQPFSLCGNRRGADDPRHLWPDVARIVAEAAPPFVFLENVPGHLSLGLDIVAGDLQAMGYRVAACLVSAAEVGGPHTRERLFLLAHADLQGLGQPGLRDAEPGRDLLPHRPEPDGQTGGAEECGPGLDADVGSDDGCGLDAAAPPLFPPLPGGFAEWGEALRRHPELKPCVQRLGDGLATWLDRSAAAGNGVVPLAAASAWRMLRGEV</sequence>
<keyword evidence="5" id="KW-0680">Restriction system</keyword>
<feature type="active site" evidence="7">
    <location>
        <position position="90"/>
    </location>
</feature>
<comment type="similarity">
    <text evidence="7">Belongs to the class I-like SAM-binding methyltransferase superfamily. C5-methyltransferase family.</text>
</comment>
<dbReference type="Gene3D" id="3.40.50.150">
    <property type="entry name" value="Vaccinia Virus protein VP39"/>
    <property type="match status" value="1"/>
</dbReference>
<evidence type="ECO:0000256" key="2">
    <source>
        <dbReference type="ARBA" id="ARBA00022603"/>
    </source>
</evidence>
<evidence type="ECO:0000313" key="10">
    <source>
        <dbReference type="Proteomes" id="UP000484076"/>
    </source>
</evidence>